<dbReference type="Proteomes" id="UP001595843">
    <property type="component" value="Unassembled WGS sequence"/>
</dbReference>
<keyword evidence="1" id="KW-0472">Membrane</keyword>
<feature type="transmembrane region" description="Helical" evidence="1">
    <location>
        <begin position="6"/>
        <end position="34"/>
    </location>
</feature>
<protein>
    <submittedName>
        <fullName evidence="2">Uncharacterized protein</fullName>
    </submittedName>
</protein>
<keyword evidence="3" id="KW-1185">Reference proteome</keyword>
<evidence type="ECO:0000313" key="2">
    <source>
        <dbReference type="EMBL" id="MFC4076423.1"/>
    </source>
</evidence>
<comment type="caution">
    <text evidence="2">The sequence shown here is derived from an EMBL/GenBank/DDBJ whole genome shotgun (WGS) entry which is preliminary data.</text>
</comment>
<keyword evidence="1" id="KW-0812">Transmembrane</keyword>
<dbReference type="EMBL" id="JBHSAP010000009">
    <property type="protein sequence ID" value="MFC4076423.1"/>
    <property type="molecule type" value="Genomic_DNA"/>
</dbReference>
<evidence type="ECO:0000313" key="3">
    <source>
        <dbReference type="Proteomes" id="UP001595843"/>
    </source>
</evidence>
<dbReference type="Pfam" id="PF26262">
    <property type="entry name" value="DUF8066"/>
    <property type="match status" value="1"/>
</dbReference>
<accession>A0ABV8JC07</accession>
<dbReference type="InterPro" id="IPR058379">
    <property type="entry name" value="DUF8066"/>
</dbReference>
<proteinExistence type="predicted"/>
<evidence type="ECO:0000256" key="1">
    <source>
        <dbReference type="SAM" id="Phobius"/>
    </source>
</evidence>
<keyword evidence="1" id="KW-1133">Transmembrane helix</keyword>
<gene>
    <name evidence="2" type="ORF">ACFOUO_06325</name>
</gene>
<organism evidence="2 3">
    <name type="scientific">Salinithrix halophila</name>
    <dbReference type="NCBI Taxonomy" id="1485204"/>
    <lineage>
        <taxon>Bacteria</taxon>
        <taxon>Bacillati</taxon>
        <taxon>Bacillota</taxon>
        <taxon>Bacilli</taxon>
        <taxon>Bacillales</taxon>
        <taxon>Thermoactinomycetaceae</taxon>
        <taxon>Salinithrix</taxon>
    </lineage>
</organism>
<dbReference type="RefSeq" id="WP_380703351.1">
    <property type="nucleotide sequence ID" value="NZ_JBHSAP010000009.1"/>
</dbReference>
<name>A0ABV8JC07_9BACL</name>
<sequence>MVQFNWLTMIFQFVTFLVPLTAAIFVGVVFWRLMKAHEKLSRSMEVLAGQRAGSGEGNRESVKKEEKQ</sequence>
<reference evidence="3" key="1">
    <citation type="journal article" date="2019" name="Int. J. Syst. Evol. Microbiol.">
        <title>The Global Catalogue of Microorganisms (GCM) 10K type strain sequencing project: providing services to taxonomists for standard genome sequencing and annotation.</title>
        <authorList>
            <consortium name="The Broad Institute Genomics Platform"/>
            <consortium name="The Broad Institute Genome Sequencing Center for Infectious Disease"/>
            <person name="Wu L."/>
            <person name="Ma J."/>
        </authorList>
    </citation>
    <scope>NUCLEOTIDE SEQUENCE [LARGE SCALE GENOMIC DNA]</scope>
    <source>
        <strain evidence="3">IBRC-M 10813</strain>
    </source>
</reference>